<dbReference type="Proteomes" id="UP001429580">
    <property type="component" value="Unassembled WGS sequence"/>
</dbReference>
<feature type="domain" description="DUF2249" evidence="1">
    <location>
        <begin position="110"/>
        <end position="175"/>
    </location>
</feature>
<evidence type="ECO:0000313" key="2">
    <source>
        <dbReference type="EMBL" id="NIJ59763.1"/>
    </source>
</evidence>
<gene>
    <name evidence="2" type="ORF">FHS82_003624</name>
</gene>
<dbReference type="SUPFAM" id="SSF64307">
    <property type="entry name" value="SirA-like"/>
    <property type="match status" value="1"/>
</dbReference>
<reference evidence="2 3" key="1">
    <citation type="submission" date="2020-03" db="EMBL/GenBank/DDBJ databases">
        <title>Genomic Encyclopedia of Type Strains, Phase IV (KMG-IV): sequencing the most valuable type-strain genomes for metagenomic binning, comparative biology and taxonomic classification.</title>
        <authorList>
            <person name="Goeker M."/>
        </authorList>
    </citation>
    <scope>NUCLEOTIDE SEQUENCE [LARGE SCALE GENOMIC DNA]</scope>
    <source>
        <strain evidence="2 3">DSM 103870</strain>
    </source>
</reference>
<dbReference type="EMBL" id="JAASQI010000010">
    <property type="protein sequence ID" value="NIJ59763.1"/>
    <property type="molecule type" value="Genomic_DNA"/>
</dbReference>
<dbReference type="RefSeq" id="WP_166955465.1">
    <property type="nucleotide sequence ID" value="NZ_JAASQI010000010.1"/>
</dbReference>
<dbReference type="InterPro" id="IPR018720">
    <property type="entry name" value="DUF2249"/>
</dbReference>
<name>A0ABX0V3G7_9HYPH</name>
<feature type="domain" description="DUF2249" evidence="1">
    <location>
        <begin position="15"/>
        <end position="81"/>
    </location>
</feature>
<keyword evidence="3" id="KW-1185">Reference proteome</keyword>
<dbReference type="InterPro" id="IPR036868">
    <property type="entry name" value="TusA-like_sf"/>
</dbReference>
<organism evidence="2 3">
    <name type="scientific">Pseudochelatococcus lubricantis</name>
    <dbReference type="NCBI Taxonomy" id="1538102"/>
    <lineage>
        <taxon>Bacteria</taxon>
        <taxon>Pseudomonadati</taxon>
        <taxon>Pseudomonadota</taxon>
        <taxon>Alphaproteobacteria</taxon>
        <taxon>Hyphomicrobiales</taxon>
        <taxon>Chelatococcaceae</taxon>
        <taxon>Pseudochelatococcus</taxon>
    </lineage>
</organism>
<proteinExistence type="predicted"/>
<evidence type="ECO:0000313" key="3">
    <source>
        <dbReference type="Proteomes" id="UP001429580"/>
    </source>
</evidence>
<accession>A0ABX0V3G7</accession>
<comment type="caution">
    <text evidence="2">The sequence shown here is derived from an EMBL/GenBank/DDBJ whole genome shotgun (WGS) entry which is preliminary data.</text>
</comment>
<dbReference type="Pfam" id="PF10006">
    <property type="entry name" value="DUF2249"/>
    <property type="match status" value="2"/>
</dbReference>
<evidence type="ECO:0000259" key="1">
    <source>
        <dbReference type="Pfam" id="PF10006"/>
    </source>
</evidence>
<sequence>MNPRPAASLPATRDLDVRLLIRAGREPFTAIMAATDALAPGERLRLIAPFRPAPLFDIMTHRGFSATDRQLPGGAWEVIFTPIASPPPEEGLAPGSCPGAALWPEPVAMLDLTGVAPPGPKERILEVLDGLTPGDVLFALLDGEPGQILPELAMHGHEWAGNLSAAGDAYRLLVRKGAGDE</sequence>
<protein>
    <submittedName>
        <fullName evidence="2">Uncharacterized protein (DUF2249 family)</fullName>
    </submittedName>
</protein>